<dbReference type="KEGG" id="cbak:DA792_21415"/>
<dbReference type="OrthoDB" id="1431348at2"/>
<dbReference type="EMBL" id="CP028476">
    <property type="protein sequence ID" value="AVW93601.1"/>
    <property type="molecule type" value="Genomic_DNA"/>
</dbReference>
<dbReference type="RefSeq" id="WP_107722840.1">
    <property type="nucleotide sequence ID" value="NZ_CP028476.1"/>
</dbReference>
<keyword evidence="1" id="KW-0614">Plasmid</keyword>
<protein>
    <recommendedName>
        <fullName evidence="3">Sulfotransferase family protein</fullName>
    </recommendedName>
</protein>
<organism evidence="1 2">
    <name type="scientific">Celeribacter baekdonensis</name>
    <dbReference type="NCBI Taxonomy" id="875171"/>
    <lineage>
        <taxon>Bacteria</taxon>
        <taxon>Pseudomonadati</taxon>
        <taxon>Pseudomonadota</taxon>
        <taxon>Alphaproteobacteria</taxon>
        <taxon>Rhodobacterales</taxon>
        <taxon>Roseobacteraceae</taxon>
        <taxon>Celeribacter</taxon>
    </lineage>
</organism>
<name>A0A2R4M8R3_9RHOB</name>
<accession>A0A2R4M8R3</accession>
<dbReference type="SUPFAM" id="SSF52540">
    <property type="entry name" value="P-loop containing nucleoside triphosphate hydrolases"/>
    <property type="match status" value="1"/>
</dbReference>
<dbReference type="InterPro" id="IPR027417">
    <property type="entry name" value="P-loop_NTPase"/>
</dbReference>
<dbReference type="AlphaFoldDB" id="A0A2R4M8R3"/>
<gene>
    <name evidence="1" type="ORF">DA792_21415</name>
</gene>
<geneLocation type="plasmid" evidence="2">
    <name>pcblh4d</name>
</geneLocation>
<proteinExistence type="predicted"/>
<evidence type="ECO:0000313" key="1">
    <source>
        <dbReference type="EMBL" id="AVW93601.1"/>
    </source>
</evidence>
<sequence>MGDIIAHMPGAVSIYEPWGPTGDVRINEEFPIVGAGSLTQDVFVTWLDHLSRLKLQLGQQSRPSHKKASLLRQMMLKIGGSRSLHSYRLARLQPFADTIIWKDPHAFLSLPSLLDQGLPVVVTLRSPFAGAASYKRMGWVTKLEPIYARYKARYGADAILEESVKMPPCAVRSAASVWRMGALLVQKHQTSPHLFIVCSTELETNETAVYEALFSWLGVAAEKPMAYLAQQQSKRSVGKKAPNATHDWTRSLAQTNQYWKEALTPEEVEIVSTLAGDLAQELLGTS</sequence>
<reference evidence="1 2" key="1">
    <citation type="submission" date="2018-03" db="EMBL/GenBank/DDBJ databases">
        <title>The Complete Genome of Celeribacter baekdonensis strain LH4, a Thiosulfate-Oxidizing Alphaproteobacterium Isolated from Gulf of Mexico Continental Slope Sediments.</title>
        <authorList>
            <person name="Flood B.E."/>
            <person name="Bailey J.V."/>
            <person name="Leprich D."/>
        </authorList>
    </citation>
    <scope>NUCLEOTIDE SEQUENCE [LARGE SCALE GENOMIC DNA]</scope>
    <source>
        <strain evidence="1 2">LH4</strain>
        <plasmid evidence="2">Plasmid pcblh4d</plasmid>
    </source>
</reference>
<evidence type="ECO:0000313" key="2">
    <source>
        <dbReference type="Proteomes" id="UP000241447"/>
    </source>
</evidence>
<dbReference type="Proteomes" id="UP000241447">
    <property type="component" value="Plasmid pCBLh4d"/>
</dbReference>
<evidence type="ECO:0008006" key="3">
    <source>
        <dbReference type="Google" id="ProtNLM"/>
    </source>
</evidence>
<dbReference type="Gene3D" id="3.40.50.300">
    <property type="entry name" value="P-loop containing nucleotide triphosphate hydrolases"/>
    <property type="match status" value="1"/>
</dbReference>